<keyword evidence="2" id="KW-1185">Reference proteome</keyword>
<accession>A0A3E2HAZ1</accession>
<sequence>MFGLSAEIQSYIWEYTGLIAPSVVFISVASETAELVQFFKSPHEQELDLQPGACVSIDLIRVFEADYIREISLQSGSKTEGNIIGNVTALKFAASIGGICSIKLFGADWESDWLGGARNERGVFRYGIIYIKSSKLRICYNGLNCIEISDLKQSSAKSVLWDREDFPSLITDPDRSLIDFGQDIAGLSRPVIGTAKPQLFASLPLCTKAGYITALTVYHSGTGILRIIRNPIVAFVTPALMIQTTMGRVFTFGSFINPQLVKNNRYMWILLEGKGNITAMFYEIPLYQAIVRLGVVRGQSFSDDTILMPRYHNVSFPKFAGPDAGLFLSVAHLGGLERAEICQMAGRCTGLLLHFSGRPSAVLGQWYSNSVAKRSCIYNGQTDVTDIYFYTKKFKNYSIVVNIGFLRDSSVEEADCYVFPIGAHIAWWFSKGYDAVCLWDGELIDIPAQSKESYK</sequence>
<evidence type="ECO:0000313" key="2">
    <source>
        <dbReference type="Proteomes" id="UP000258309"/>
    </source>
</evidence>
<comment type="caution">
    <text evidence="1">The sequence shown here is derived from an EMBL/GenBank/DDBJ whole genome shotgun (WGS) entry which is preliminary data.</text>
</comment>
<dbReference type="AlphaFoldDB" id="A0A3E2HAZ1"/>
<protein>
    <submittedName>
        <fullName evidence="1">Uncharacterized protein</fullName>
    </submittedName>
</protein>
<dbReference type="Proteomes" id="UP000258309">
    <property type="component" value="Unassembled WGS sequence"/>
</dbReference>
<evidence type="ECO:0000313" key="1">
    <source>
        <dbReference type="EMBL" id="RFU30579.1"/>
    </source>
</evidence>
<dbReference type="STRING" id="5539.A0A3E2HAZ1"/>
<reference evidence="1 2" key="1">
    <citation type="submission" date="2018-05" db="EMBL/GenBank/DDBJ databases">
        <title>Draft genome sequence of Scytalidium lignicola DSM 105466, a ubiquitous saprotrophic fungus.</title>
        <authorList>
            <person name="Buettner E."/>
            <person name="Gebauer A.M."/>
            <person name="Hofrichter M."/>
            <person name="Liers C."/>
            <person name="Kellner H."/>
        </authorList>
    </citation>
    <scope>NUCLEOTIDE SEQUENCE [LARGE SCALE GENOMIC DNA]</scope>
    <source>
        <strain evidence="1 2">DSM 105466</strain>
    </source>
</reference>
<proteinExistence type="predicted"/>
<dbReference type="EMBL" id="NCSJ02000097">
    <property type="protein sequence ID" value="RFU30579.1"/>
    <property type="molecule type" value="Genomic_DNA"/>
</dbReference>
<name>A0A3E2HAZ1_SCYLI</name>
<feature type="non-terminal residue" evidence="1">
    <location>
        <position position="1"/>
    </location>
</feature>
<feature type="non-terminal residue" evidence="1">
    <location>
        <position position="455"/>
    </location>
</feature>
<dbReference type="OrthoDB" id="3481287at2759"/>
<gene>
    <name evidence="1" type="ORF">B7463_g5803</name>
</gene>
<organism evidence="1 2">
    <name type="scientific">Scytalidium lignicola</name>
    <name type="common">Hyphomycete</name>
    <dbReference type="NCBI Taxonomy" id="5539"/>
    <lineage>
        <taxon>Eukaryota</taxon>
        <taxon>Fungi</taxon>
        <taxon>Dikarya</taxon>
        <taxon>Ascomycota</taxon>
        <taxon>Pezizomycotina</taxon>
        <taxon>Leotiomycetes</taxon>
        <taxon>Leotiomycetes incertae sedis</taxon>
        <taxon>Scytalidium</taxon>
    </lineage>
</organism>